<dbReference type="GO" id="GO:0016987">
    <property type="term" value="F:sigma factor activity"/>
    <property type="evidence" value="ECO:0007669"/>
    <property type="project" value="UniProtKB-KW"/>
</dbReference>
<dbReference type="SUPFAM" id="SSF88659">
    <property type="entry name" value="Sigma3 and sigma4 domains of RNA polymerase sigma factors"/>
    <property type="match status" value="1"/>
</dbReference>
<dbReference type="SUPFAM" id="SSF88946">
    <property type="entry name" value="Sigma2 domain of RNA polymerase sigma factors"/>
    <property type="match status" value="1"/>
</dbReference>
<dbReference type="InterPro" id="IPR039425">
    <property type="entry name" value="RNA_pol_sigma-70-like"/>
</dbReference>
<dbReference type="GO" id="GO:0003677">
    <property type="term" value="F:DNA binding"/>
    <property type="evidence" value="ECO:0007669"/>
    <property type="project" value="UniProtKB-KW"/>
</dbReference>
<dbReference type="InterPro" id="IPR007627">
    <property type="entry name" value="RNA_pol_sigma70_r2"/>
</dbReference>
<evidence type="ECO:0000313" key="9">
    <source>
        <dbReference type="Proteomes" id="UP000254508"/>
    </source>
</evidence>
<gene>
    <name evidence="8" type="ORF">DVR09_03820</name>
</gene>
<dbReference type="EMBL" id="CP031357">
    <property type="protein sequence ID" value="AXK41570.1"/>
    <property type="molecule type" value="Genomic_DNA"/>
</dbReference>
<dbReference type="InterPro" id="IPR013249">
    <property type="entry name" value="RNA_pol_sigma70_r4_t2"/>
</dbReference>
<evidence type="ECO:0000259" key="7">
    <source>
        <dbReference type="Pfam" id="PF08281"/>
    </source>
</evidence>
<evidence type="ECO:0000256" key="5">
    <source>
        <dbReference type="ARBA" id="ARBA00023163"/>
    </source>
</evidence>
<comment type="similarity">
    <text evidence="1">Belongs to the sigma-70 factor family. ECF subfamily.</text>
</comment>
<dbReference type="Pfam" id="PF04542">
    <property type="entry name" value="Sigma70_r2"/>
    <property type="match status" value="1"/>
</dbReference>
<evidence type="ECO:0000256" key="3">
    <source>
        <dbReference type="ARBA" id="ARBA00023082"/>
    </source>
</evidence>
<dbReference type="RefSeq" id="WP_115415757.1">
    <property type="nucleotide sequence ID" value="NZ_CP031357.1"/>
</dbReference>
<dbReference type="AlphaFoldDB" id="A0A345YCB8"/>
<dbReference type="GO" id="GO:0006352">
    <property type="term" value="P:DNA-templated transcription initiation"/>
    <property type="evidence" value="ECO:0007669"/>
    <property type="project" value="InterPro"/>
</dbReference>
<proteinExistence type="inferred from homology"/>
<dbReference type="NCBIfam" id="TIGR02937">
    <property type="entry name" value="sigma70-ECF"/>
    <property type="match status" value="1"/>
</dbReference>
<feature type="domain" description="RNA polymerase sigma-70 region 2" evidence="6">
    <location>
        <begin position="28"/>
        <end position="92"/>
    </location>
</feature>
<evidence type="ECO:0000313" key="8">
    <source>
        <dbReference type="EMBL" id="AXK41570.1"/>
    </source>
</evidence>
<dbReference type="OrthoDB" id="7041663at2"/>
<dbReference type="CDD" id="cd06171">
    <property type="entry name" value="Sigma70_r4"/>
    <property type="match status" value="1"/>
</dbReference>
<keyword evidence="5" id="KW-0804">Transcription</keyword>
<evidence type="ECO:0000259" key="6">
    <source>
        <dbReference type="Pfam" id="PF04542"/>
    </source>
</evidence>
<accession>A0A345YCB8</accession>
<dbReference type="InterPro" id="IPR036388">
    <property type="entry name" value="WH-like_DNA-bd_sf"/>
</dbReference>
<dbReference type="Proteomes" id="UP000254508">
    <property type="component" value="Chromosome"/>
</dbReference>
<evidence type="ECO:0000256" key="1">
    <source>
        <dbReference type="ARBA" id="ARBA00010641"/>
    </source>
</evidence>
<dbReference type="KEGG" id="err:DVR09_03820"/>
<protein>
    <submittedName>
        <fullName evidence="8">RNA polymerase sigma factor</fullName>
    </submittedName>
</protein>
<dbReference type="InterPro" id="IPR013325">
    <property type="entry name" value="RNA_pol_sigma_r2"/>
</dbReference>
<dbReference type="Gene3D" id="1.10.10.10">
    <property type="entry name" value="Winged helix-like DNA-binding domain superfamily/Winged helix DNA-binding domain"/>
    <property type="match status" value="1"/>
</dbReference>
<keyword evidence="9" id="KW-1185">Reference proteome</keyword>
<sequence length="185" mass="21046">MKQEPGSEKVLVERVREGDRQAFAALIRPQSQRLIAMANRMLGASAQAEECVQDALASVWVARARLDPQRPFTPFVTTVVLNKCRDRLRRRKVKGVFGFPEQIDDLSIADDTPDPEAQAIDRQKLAHLREALDKLPMKLREALVLVAVDERSQREAADILGVSEKTVETRVYRARKTLRKKFDQN</sequence>
<feature type="domain" description="RNA polymerase sigma factor 70 region 4 type 2" evidence="7">
    <location>
        <begin position="128"/>
        <end position="178"/>
    </location>
</feature>
<dbReference type="Pfam" id="PF08281">
    <property type="entry name" value="Sigma70_r4_2"/>
    <property type="match status" value="1"/>
</dbReference>
<dbReference type="PANTHER" id="PTHR43133">
    <property type="entry name" value="RNA POLYMERASE ECF-TYPE SIGMA FACTO"/>
    <property type="match status" value="1"/>
</dbReference>
<keyword evidence="2" id="KW-0805">Transcription regulation</keyword>
<keyword evidence="4" id="KW-0238">DNA-binding</keyword>
<dbReference type="PANTHER" id="PTHR43133:SF8">
    <property type="entry name" value="RNA POLYMERASE SIGMA FACTOR HI_1459-RELATED"/>
    <property type="match status" value="1"/>
</dbReference>
<name>A0A345YCB8_9SPHN</name>
<organism evidence="8 9">
    <name type="scientific">Erythrobacter aureus</name>
    <dbReference type="NCBI Taxonomy" id="2182384"/>
    <lineage>
        <taxon>Bacteria</taxon>
        <taxon>Pseudomonadati</taxon>
        <taxon>Pseudomonadota</taxon>
        <taxon>Alphaproteobacteria</taxon>
        <taxon>Sphingomonadales</taxon>
        <taxon>Erythrobacteraceae</taxon>
        <taxon>Erythrobacter/Porphyrobacter group</taxon>
        <taxon>Erythrobacter</taxon>
    </lineage>
</organism>
<evidence type="ECO:0000256" key="4">
    <source>
        <dbReference type="ARBA" id="ARBA00023125"/>
    </source>
</evidence>
<keyword evidence="3" id="KW-0731">Sigma factor</keyword>
<dbReference type="InterPro" id="IPR014284">
    <property type="entry name" value="RNA_pol_sigma-70_dom"/>
</dbReference>
<evidence type="ECO:0000256" key="2">
    <source>
        <dbReference type="ARBA" id="ARBA00023015"/>
    </source>
</evidence>
<reference evidence="9" key="1">
    <citation type="submission" date="2018-07" db="EMBL/GenBank/DDBJ databases">
        <title>Genome sequence of Erythrobacter strain YH-07, an antagonistic bacterium isolated from Yellow Sea.</title>
        <authorList>
            <person name="Tang T."/>
            <person name="Liu Q."/>
            <person name="Sun X."/>
        </authorList>
    </citation>
    <scope>NUCLEOTIDE SEQUENCE [LARGE SCALE GENOMIC DNA]</scope>
    <source>
        <strain evidence="9">YH-07</strain>
    </source>
</reference>
<dbReference type="Gene3D" id="1.10.1740.10">
    <property type="match status" value="1"/>
</dbReference>
<dbReference type="InterPro" id="IPR013324">
    <property type="entry name" value="RNA_pol_sigma_r3/r4-like"/>
</dbReference>